<dbReference type="InterPro" id="IPR025827">
    <property type="entry name" value="Zn_ribbon_recom_dom"/>
</dbReference>
<dbReference type="InterPro" id="IPR050639">
    <property type="entry name" value="SSR_resolvase"/>
</dbReference>
<dbReference type="Pfam" id="PF13408">
    <property type="entry name" value="Zn_ribbon_recom"/>
    <property type="match status" value="1"/>
</dbReference>
<dbReference type="SUPFAM" id="SSF53041">
    <property type="entry name" value="Resolvase-like"/>
    <property type="match status" value="1"/>
</dbReference>
<dbReference type="Pfam" id="PF00239">
    <property type="entry name" value="Resolvase"/>
    <property type="match status" value="1"/>
</dbReference>
<dbReference type="InterPro" id="IPR006119">
    <property type="entry name" value="Resolv_N"/>
</dbReference>
<dbReference type="Gene3D" id="3.40.50.1390">
    <property type="entry name" value="Resolvase, N-terminal catalytic domain"/>
    <property type="match status" value="1"/>
</dbReference>
<evidence type="ECO:0000259" key="3">
    <source>
        <dbReference type="PROSITE" id="PS51737"/>
    </source>
</evidence>
<dbReference type="PROSITE" id="PS51736">
    <property type="entry name" value="RECOMBINASES_3"/>
    <property type="match status" value="1"/>
</dbReference>
<keyword evidence="5" id="KW-1185">Reference proteome</keyword>
<dbReference type="Gene3D" id="3.90.1750.20">
    <property type="entry name" value="Putative Large Serine Recombinase, Chain B, Domain 2"/>
    <property type="match status" value="1"/>
</dbReference>
<feature type="coiled-coil region" evidence="1">
    <location>
        <begin position="400"/>
        <end position="464"/>
    </location>
</feature>
<evidence type="ECO:0000259" key="2">
    <source>
        <dbReference type="PROSITE" id="PS51736"/>
    </source>
</evidence>
<reference evidence="4" key="1">
    <citation type="submission" date="2023-07" db="EMBL/GenBank/DDBJ databases">
        <title>Brevundimonas soil sp. nov., isolated from the soil of chemical plant.</title>
        <authorList>
            <person name="Wu N."/>
        </authorList>
    </citation>
    <scope>NUCLEOTIDE SEQUENCE</scope>
    <source>
        <strain evidence="4">XZ-24</strain>
    </source>
</reference>
<keyword evidence="1" id="KW-0175">Coiled coil</keyword>
<dbReference type="InterPro" id="IPR038109">
    <property type="entry name" value="DNA_bind_recomb_sf"/>
</dbReference>
<dbReference type="SMART" id="SM00857">
    <property type="entry name" value="Resolvase"/>
    <property type="match status" value="1"/>
</dbReference>
<dbReference type="PANTHER" id="PTHR30461:SF23">
    <property type="entry name" value="DNA RECOMBINASE-RELATED"/>
    <property type="match status" value="1"/>
</dbReference>
<evidence type="ECO:0000256" key="1">
    <source>
        <dbReference type="SAM" id="Coils"/>
    </source>
</evidence>
<name>A0ABT8SLR7_9CAUL</name>
<dbReference type="InterPro" id="IPR011109">
    <property type="entry name" value="DNA_bind_recombinase_dom"/>
</dbReference>
<dbReference type="PROSITE" id="PS51737">
    <property type="entry name" value="RECOMBINASE_DNA_BIND"/>
    <property type="match status" value="1"/>
</dbReference>
<dbReference type="RefSeq" id="WP_302109940.1">
    <property type="nucleotide sequence ID" value="NZ_JAUKTR010000003.1"/>
</dbReference>
<gene>
    <name evidence="4" type="ORF">Q0812_08735</name>
</gene>
<organism evidence="4 5">
    <name type="scientific">Peiella sedimenti</name>
    <dbReference type="NCBI Taxonomy" id="3061083"/>
    <lineage>
        <taxon>Bacteria</taxon>
        <taxon>Pseudomonadati</taxon>
        <taxon>Pseudomonadota</taxon>
        <taxon>Alphaproteobacteria</taxon>
        <taxon>Caulobacterales</taxon>
        <taxon>Caulobacteraceae</taxon>
        <taxon>Peiella</taxon>
    </lineage>
</organism>
<sequence length="721" mass="80778">MSLFNRGPVPPPGSRVLLYARFSDNQQNPLGAEDQLRILAEDCQRHGWVVVGSYTDKGKSGRSVKRRTGYLDMMAAAAAGEADVIGVFQLDRLGRDARELNDARNRLQDANVMIFTHDKGFMTRFEFAIYAEMAQMESERMAERTSRGRRAAAARGKFMGDVPYGYRLVEQKAADGSPILNSRGHPVRDIAVNDATAPYVLRVNQDFDAGLSPHQIAVALTAEGIPTPEGGPIWHPNTIVGVKRSMSGLLRNPIIVGRVIHGKVTNERDPKTGELKKRKGDVADMIEHERPDLRIVPQDVWDRNQARLAARPASKLVDRRRPTYPFSGLVKCGVCGGSFVQVSKTMGCSAYRLKACSNNRRVRRQDLEKAALDGLTQQLAQPEVISWFMPEYLRERGPANEAAAERRARAVQKLAEINEEIDSIREQLRLKPGVHARKMFNDDLETLIASKAQFEREAARTENARPVELTSDFVVGRFEALLEDLGQAIQGNERDAARAREIVRSLITKVTVEPFDGEGGRPDGKGNKAVRVYIEGEISRLVDRVTLEKKIMHERGAGDVHNLPIATFWFYVDLFQPQTPEEEQLWRDVALIGRMLDDADWPILFREMVAAVNDRGREPDEAELESDQARVRLGLAQYRRGKWVRSIRLSDANDWGWVWADRPLKDHEWRVRHKRRTASGPTAVGDAETGVTVAAPLGVIRLGGPEAAVMQIRRSTPTTEE</sequence>
<dbReference type="EMBL" id="JAUKTR010000003">
    <property type="protein sequence ID" value="MDO1559511.1"/>
    <property type="molecule type" value="Genomic_DNA"/>
</dbReference>
<dbReference type="Pfam" id="PF07508">
    <property type="entry name" value="Recombinase"/>
    <property type="match status" value="1"/>
</dbReference>
<protein>
    <submittedName>
        <fullName evidence="4">Recombinase family protein</fullName>
    </submittedName>
</protein>
<evidence type="ECO:0000313" key="5">
    <source>
        <dbReference type="Proteomes" id="UP001169063"/>
    </source>
</evidence>
<comment type="caution">
    <text evidence="4">The sequence shown here is derived from an EMBL/GenBank/DDBJ whole genome shotgun (WGS) entry which is preliminary data.</text>
</comment>
<feature type="domain" description="Recombinase" evidence="3">
    <location>
        <begin position="163"/>
        <end position="314"/>
    </location>
</feature>
<proteinExistence type="predicted"/>
<dbReference type="CDD" id="cd00338">
    <property type="entry name" value="Ser_Recombinase"/>
    <property type="match status" value="1"/>
</dbReference>
<dbReference type="PANTHER" id="PTHR30461">
    <property type="entry name" value="DNA-INVERTASE FROM LAMBDOID PROPHAGE"/>
    <property type="match status" value="1"/>
</dbReference>
<dbReference type="InterPro" id="IPR036162">
    <property type="entry name" value="Resolvase-like_N_sf"/>
</dbReference>
<feature type="domain" description="Resolvase/invertase-type recombinase catalytic" evidence="2">
    <location>
        <begin position="15"/>
        <end position="156"/>
    </location>
</feature>
<dbReference type="Proteomes" id="UP001169063">
    <property type="component" value="Unassembled WGS sequence"/>
</dbReference>
<evidence type="ECO:0000313" key="4">
    <source>
        <dbReference type="EMBL" id="MDO1559511.1"/>
    </source>
</evidence>
<accession>A0ABT8SLR7</accession>